<proteinExistence type="predicted"/>
<evidence type="ECO:0000313" key="2">
    <source>
        <dbReference type="EMBL" id="KAK3054742.1"/>
    </source>
</evidence>
<evidence type="ECO:0000256" key="1">
    <source>
        <dbReference type="SAM" id="MobiDB-lite"/>
    </source>
</evidence>
<comment type="caution">
    <text evidence="2">The sequence shown here is derived from an EMBL/GenBank/DDBJ whole genome shotgun (WGS) entry which is preliminary data.</text>
</comment>
<evidence type="ECO:0000313" key="3">
    <source>
        <dbReference type="Proteomes" id="UP001271007"/>
    </source>
</evidence>
<dbReference type="AlphaFoldDB" id="A0AAJ0DQ63"/>
<name>A0AAJ0DQ63_9PEZI</name>
<dbReference type="EMBL" id="JAWDJX010000011">
    <property type="protein sequence ID" value="KAK3054742.1"/>
    <property type="molecule type" value="Genomic_DNA"/>
</dbReference>
<accession>A0AAJ0DQ63</accession>
<gene>
    <name evidence="2" type="ORF">LTR09_004471</name>
</gene>
<sequence length="187" mass="20293">MLHQAASNLLTEANLGQHNDQLVSNVSQHTIALIRQEATQKYERSCAEDYDNITACVGSIESLPNLYRPTETSNDSPMKRFLILSTANEPTPVIAKAEMRRAGICYGSLLTVDARSNAAATAAATTMAPLEVDSDLESDTAQEVLSEEVRKGCRRAGALPTSGLVVARAPTMRKGMKKGDTEEKRQR</sequence>
<feature type="region of interest" description="Disordered" evidence="1">
    <location>
        <begin position="164"/>
        <end position="187"/>
    </location>
</feature>
<organism evidence="2 3">
    <name type="scientific">Extremus antarcticus</name>
    <dbReference type="NCBI Taxonomy" id="702011"/>
    <lineage>
        <taxon>Eukaryota</taxon>
        <taxon>Fungi</taxon>
        <taxon>Dikarya</taxon>
        <taxon>Ascomycota</taxon>
        <taxon>Pezizomycotina</taxon>
        <taxon>Dothideomycetes</taxon>
        <taxon>Dothideomycetidae</taxon>
        <taxon>Mycosphaerellales</taxon>
        <taxon>Extremaceae</taxon>
        <taxon>Extremus</taxon>
    </lineage>
</organism>
<keyword evidence="3" id="KW-1185">Reference proteome</keyword>
<reference evidence="2" key="1">
    <citation type="submission" date="2023-04" db="EMBL/GenBank/DDBJ databases">
        <title>Black Yeasts Isolated from many extreme environments.</title>
        <authorList>
            <person name="Coleine C."/>
            <person name="Stajich J.E."/>
            <person name="Selbmann L."/>
        </authorList>
    </citation>
    <scope>NUCLEOTIDE SEQUENCE</scope>
    <source>
        <strain evidence="2">CCFEE 5312</strain>
    </source>
</reference>
<dbReference type="Proteomes" id="UP001271007">
    <property type="component" value="Unassembled WGS sequence"/>
</dbReference>
<feature type="compositionally biased region" description="Basic and acidic residues" evidence="1">
    <location>
        <begin position="177"/>
        <end position="187"/>
    </location>
</feature>
<protein>
    <submittedName>
        <fullName evidence="2">Uncharacterized protein</fullName>
    </submittedName>
</protein>